<dbReference type="InterPro" id="IPR036249">
    <property type="entry name" value="Thioredoxin-like_sf"/>
</dbReference>
<dbReference type="Proteomes" id="UP000278085">
    <property type="component" value="Unassembled WGS sequence"/>
</dbReference>
<dbReference type="AlphaFoldDB" id="A0A430HTH6"/>
<keyword evidence="1" id="KW-0732">Signal</keyword>
<organism evidence="3 4">
    <name type="scientific">Massilia atriviolacea</name>
    <dbReference type="NCBI Taxonomy" id="2495579"/>
    <lineage>
        <taxon>Bacteria</taxon>
        <taxon>Pseudomonadati</taxon>
        <taxon>Pseudomonadota</taxon>
        <taxon>Betaproteobacteria</taxon>
        <taxon>Burkholderiales</taxon>
        <taxon>Oxalobacteraceae</taxon>
        <taxon>Telluria group</taxon>
        <taxon>Massilia</taxon>
    </lineage>
</organism>
<keyword evidence="4" id="KW-1185">Reference proteome</keyword>
<accession>A0A430HTH6</accession>
<dbReference type="PROSITE" id="PS51352">
    <property type="entry name" value="THIOREDOXIN_2"/>
    <property type="match status" value="1"/>
</dbReference>
<dbReference type="EMBL" id="RXLQ01000001">
    <property type="protein sequence ID" value="RSZ60841.1"/>
    <property type="molecule type" value="Genomic_DNA"/>
</dbReference>
<dbReference type="InterPro" id="IPR047262">
    <property type="entry name" value="PRX-like1"/>
</dbReference>
<evidence type="ECO:0000313" key="3">
    <source>
        <dbReference type="EMBL" id="RSZ60841.1"/>
    </source>
</evidence>
<dbReference type="RefSeq" id="WP_126072225.1">
    <property type="nucleotide sequence ID" value="NZ_CP051166.1"/>
</dbReference>
<dbReference type="PANTHER" id="PTHR43640:SF1">
    <property type="entry name" value="THIOREDOXIN-DEPENDENT PEROXIREDOXIN"/>
    <property type="match status" value="1"/>
</dbReference>
<dbReference type="GO" id="GO:0016491">
    <property type="term" value="F:oxidoreductase activity"/>
    <property type="evidence" value="ECO:0007669"/>
    <property type="project" value="InterPro"/>
</dbReference>
<feature type="chain" id="PRO_5018993040" evidence="1">
    <location>
        <begin position="27"/>
        <end position="207"/>
    </location>
</feature>
<dbReference type="InterPro" id="IPR013766">
    <property type="entry name" value="Thioredoxin_domain"/>
</dbReference>
<name>A0A430HTH6_9BURK</name>
<reference evidence="3 4" key="1">
    <citation type="submission" date="2018-12" db="EMBL/GenBank/DDBJ databases">
        <authorList>
            <person name="Yang E."/>
        </authorList>
    </citation>
    <scope>NUCLEOTIDE SEQUENCE [LARGE SCALE GENOMIC DNA]</scope>
    <source>
        <strain evidence="3 4">SOD</strain>
    </source>
</reference>
<dbReference type="OrthoDB" id="9781543at2"/>
<evidence type="ECO:0000256" key="1">
    <source>
        <dbReference type="SAM" id="SignalP"/>
    </source>
</evidence>
<feature type="signal peptide" evidence="1">
    <location>
        <begin position="1"/>
        <end position="26"/>
    </location>
</feature>
<evidence type="ECO:0000259" key="2">
    <source>
        <dbReference type="PROSITE" id="PS51352"/>
    </source>
</evidence>
<sequence>MSDTIKHLLKAAVAAGFLAAATAALANAELNKAAPAFDALGADGKPLKLDGYKGKTVVLEWTNHECPFVAKHYDSGNIPNLQKDAAGKGVVWLQVLSSAPGKQGHVDGATAQKLNGSRKAAPTATVLDPDGKIGKLYGAQTTPHIFIVNAAGQLVYKGGIDSIPTADKNDLPKAENYVSAALAAISAGKPVEKANTRPYGCSIKYAG</sequence>
<dbReference type="PANTHER" id="PTHR43640">
    <property type="entry name" value="OS07G0260300 PROTEIN"/>
    <property type="match status" value="1"/>
</dbReference>
<proteinExistence type="predicted"/>
<gene>
    <name evidence="3" type="ORF">EJB06_01495</name>
</gene>
<evidence type="ECO:0000313" key="4">
    <source>
        <dbReference type="Proteomes" id="UP000278085"/>
    </source>
</evidence>
<comment type="caution">
    <text evidence="3">The sequence shown here is derived from an EMBL/GenBank/DDBJ whole genome shotgun (WGS) entry which is preliminary data.</text>
</comment>
<dbReference type="InterPro" id="IPR013740">
    <property type="entry name" value="Redoxin"/>
</dbReference>
<protein>
    <submittedName>
        <fullName evidence="3">Redoxin domain-containing protein</fullName>
    </submittedName>
</protein>
<dbReference type="Gene3D" id="3.40.30.10">
    <property type="entry name" value="Glutaredoxin"/>
    <property type="match status" value="1"/>
</dbReference>
<feature type="domain" description="Thioredoxin" evidence="2">
    <location>
        <begin position="28"/>
        <end position="183"/>
    </location>
</feature>
<dbReference type="Pfam" id="PF08534">
    <property type="entry name" value="Redoxin"/>
    <property type="match status" value="1"/>
</dbReference>
<dbReference type="SUPFAM" id="SSF52833">
    <property type="entry name" value="Thioredoxin-like"/>
    <property type="match status" value="1"/>
</dbReference>